<keyword evidence="6 8" id="KW-1133">Transmembrane helix</keyword>
<feature type="domain" description="Casparian strip membrane protein" evidence="10">
    <location>
        <begin position="133"/>
        <end position="242"/>
    </location>
</feature>
<comment type="caution">
    <text evidence="8">Lacks conserved residue(s) required for the propagation of feature annotation.</text>
</comment>
<feature type="transmembrane region" description="Helical" evidence="8">
    <location>
        <begin position="138"/>
        <end position="156"/>
    </location>
</feature>
<evidence type="ECO:0000313" key="12">
    <source>
        <dbReference type="Proteomes" id="UP001172457"/>
    </source>
</evidence>
<sequence length="284" mass="31145">MDFLKNHHHRHHSSATSHRSISDTDSKSTTSTRLSAPLPLSAPTTSLPPPPLPKPSSPTTLRSDLLSPTTKNLLLTPPSMSPSRQILPRRGDRRAGGADKETAGGGGGGGGGGGDGVGRRARVPVTSRNEVTIERAILGFRVCEMILSLIAFSVMASDKTQGWSGDSFDRYKEYSRRSSHLDPTSTWDIISSFDLVLVAVNAIAFAYAAFQAIALTFHLIYERHIFSYSLRSHFDFIIDQASSITNRIITHCNTLQPANSFFLKHQYMMLKKIVLQAGCIWYST</sequence>
<evidence type="ECO:0000256" key="3">
    <source>
        <dbReference type="ARBA" id="ARBA00011489"/>
    </source>
</evidence>
<feature type="compositionally biased region" description="Gly residues" evidence="9">
    <location>
        <begin position="103"/>
        <end position="116"/>
    </location>
</feature>
<organism evidence="11 12">
    <name type="scientific">Centaurea solstitialis</name>
    <name type="common">yellow star-thistle</name>
    <dbReference type="NCBI Taxonomy" id="347529"/>
    <lineage>
        <taxon>Eukaryota</taxon>
        <taxon>Viridiplantae</taxon>
        <taxon>Streptophyta</taxon>
        <taxon>Embryophyta</taxon>
        <taxon>Tracheophyta</taxon>
        <taxon>Spermatophyta</taxon>
        <taxon>Magnoliopsida</taxon>
        <taxon>eudicotyledons</taxon>
        <taxon>Gunneridae</taxon>
        <taxon>Pentapetalae</taxon>
        <taxon>asterids</taxon>
        <taxon>campanulids</taxon>
        <taxon>Asterales</taxon>
        <taxon>Asteraceae</taxon>
        <taxon>Carduoideae</taxon>
        <taxon>Cardueae</taxon>
        <taxon>Centaureinae</taxon>
        <taxon>Centaurea</taxon>
    </lineage>
</organism>
<comment type="similarity">
    <text evidence="2 8">Belongs to the Casparian strip membrane proteins (CASP) family.</text>
</comment>
<keyword evidence="12" id="KW-1185">Reference proteome</keyword>
<dbReference type="InterPro" id="IPR006702">
    <property type="entry name" value="CASP_dom"/>
</dbReference>
<protein>
    <recommendedName>
        <fullName evidence="8">CASP-like protein</fullName>
    </recommendedName>
</protein>
<feature type="compositionally biased region" description="Basic residues" evidence="9">
    <location>
        <begin position="1"/>
        <end position="13"/>
    </location>
</feature>
<evidence type="ECO:0000256" key="4">
    <source>
        <dbReference type="ARBA" id="ARBA00022475"/>
    </source>
</evidence>
<evidence type="ECO:0000256" key="2">
    <source>
        <dbReference type="ARBA" id="ARBA00007651"/>
    </source>
</evidence>
<feature type="compositionally biased region" description="Basic and acidic residues" evidence="9">
    <location>
        <begin position="89"/>
        <end position="102"/>
    </location>
</feature>
<dbReference type="PANTHER" id="PTHR33573">
    <property type="entry name" value="CASP-LIKE PROTEIN 4A4"/>
    <property type="match status" value="1"/>
</dbReference>
<dbReference type="PANTHER" id="PTHR33573:SF59">
    <property type="entry name" value="CASP-LIKE PROTEIN"/>
    <property type="match status" value="1"/>
</dbReference>
<evidence type="ECO:0000256" key="6">
    <source>
        <dbReference type="ARBA" id="ARBA00022989"/>
    </source>
</evidence>
<feature type="region of interest" description="Disordered" evidence="9">
    <location>
        <begin position="1"/>
        <end position="121"/>
    </location>
</feature>
<evidence type="ECO:0000256" key="1">
    <source>
        <dbReference type="ARBA" id="ARBA00004651"/>
    </source>
</evidence>
<evidence type="ECO:0000256" key="7">
    <source>
        <dbReference type="ARBA" id="ARBA00023136"/>
    </source>
</evidence>
<evidence type="ECO:0000256" key="9">
    <source>
        <dbReference type="SAM" id="MobiDB-lite"/>
    </source>
</evidence>
<dbReference type="Proteomes" id="UP001172457">
    <property type="component" value="Chromosome 1"/>
</dbReference>
<dbReference type="AlphaFoldDB" id="A0AA38U833"/>
<reference evidence="11" key="1">
    <citation type="submission" date="2023-03" db="EMBL/GenBank/DDBJ databases">
        <title>Chromosome-scale reference genome and RAD-based genetic map of yellow starthistle (Centaurea solstitialis) reveal putative structural variation and QTLs associated with invader traits.</title>
        <authorList>
            <person name="Reatini B."/>
            <person name="Cang F.A."/>
            <person name="Jiang Q."/>
            <person name="Mckibben M.T.W."/>
            <person name="Barker M.S."/>
            <person name="Rieseberg L.H."/>
            <person name="Dlugosch K.M."/>
        </authorList>
    </citation>
    <scope>NUCLEOTIDE SEQUENCE</scope>
    <source>
        <strain evidence="11">CAN-66</strain>
        <tissue evidence="11">Leaf</tissue>
    </source>
</reference>
<keyword evidence="5 8" id="KW-0812">Transmembrane</keyword>
<accession>A0AA38U833</accession>
<evidence type="ECO:0000256" key="5">
    <source>
        <dbReference type="ARBA" id="ARBA00022692"/>
    </source>
</evidence>
<feature type="transmembrane region" description="Helical" evidence="8">
    <location>
        <begin position="195"/>
        <end position="221"/>
    </location>
</feature>
<evidence type="ECO:0000256" key="8">
    <source>
        <dbReference type="RuleBase" id="RU361233"/>
    </source>
</evidence>
<keyword evidence="4 8" id="KW-1003">Cell membrane</keyword>
<evidence type="ECO:0000313" key="11">
    <source>
        <dbReference type="EMBL" id="KAJ9568255.1"/>
    </source>
</evidence>
<comment type="subunit">
    <text evidence="3 8">Homodimer and heterodimers.</text>
</comment>
<feature type="compositionally biased region" description="Low complexity" evidence="9">
    <location>
        <begin position="27"/>
        <end position="45"/>
    </location>
</feature>
<gene>
    <name evidence="11" type="ORF">OSB04_004221</name>
</gene>
<comment type="caution">
    <text evidence="11">The sequence shown here is derived from an EMBL/GenBank/DDBJ whole genome shotgun (WGS) entry which is preliminary data.</text>
</comment>
<comment type="subcellular location">
    <subcellularLocation>
        <location evidence="1 8">Cell membrane</location>
        <topology evidence="1 8">Multi-pass membrane protein</topology>
    </subcellularLocation>
</comment>
<evidence type="ECO:0000259" key="10">
    <source>
        <dbReference type="Pfam" id="PF04535"/>
    </source>
</evidence>
<proteinExistence type="inferred from homology"/>
<dbReference type="GO" id="GO:0005886">
    <property type="term" value="C:plasma membrane"/>
    <property type="evidence" value="ECO:0007669"/>
    <property type="project" value="UniProtKB-SubCell"/>
</dbReference>
<dbReference type="EMBL" id="JARYMX010000001">
    <property type="protein sequence ID" value="KAJ9568255.1"/>
    <property type="molecule type" value="Genomic_DNA"/>
</dbReference>
<dbReference type="Pfam" id="PF04535">
    <property type="entry name" value="CASP_dom"/>
    <property type="match status" value="1"/>
</dbReference>
<feature type="compositionally biased region" description="Pro residues" evidence="9">
    <location>
        <begin position="46"/>
        <end position="56"/>
    </location>
</feature>
<keyword evidence="7 8" id="KW-0472">Membrane</keyword>
<name>A0AA38U833_9ASTR</name>